<evidence type="ECO:0000313" key="2">
    <source>
        <dbReference type="Proteomes" id="UP001430149"/>
    </source>
</evidence>
<comment type="caution">
    <text evidence="1">The sequence shown here is derived from an EMBL/GenBank/DDBJ whole genome shotgun (WGS) entry which is preliminary data.</text>
</comment>
<dbReference type="Proteomes" id="UP001430149">
    <property type="component" value="Unassembled WGS sequence"/>
</dbReference>
<evidence type="ECO:0000313" key="1">
    <source>
        <dbReference type="EMBL" id="MBM7124990.1"/>
    </source>
</evidence>
<name>A0ABS2K2V0_9GAMM</name>
<reference evidence="1" key="1">
    <citation type="submission" date="2020-10" db="EMBL/GenBank/DDBJ databases">
        <title>Phylogeny of dyella-like bacteria.</title>
        <authorList>
            <person name="Fu J."/>
        </authorList>
    </citation>
    <scope>NUCLEOTIDE SEQUENCE</scope>
    <source>
        <strain evidence="1">DHOC52</strain>
    </source>
</reference>
<proteinExistence type="predicted"/>
<evidence type="ECO:0008006" key="3">
    <source>
        <dbReference type="Google" id="ProtNLM"/>
    </source>
</evidence>
<keyword evidence="2" id="KW-1185">Reference proteome</keyword>
<sequence length="229" mass="24911">MACLSTPLHAQSSSISGTVGLSSQLVDRGLAVTPATPIVQAAAAWTSASGWSLGLSGATEVRSPGHLSEALGQVSHYWSLSSAWQMQADLLYYDYPGDSRARLFDRTETGVSWIYRDILSFGLSAFTLTHGNHHDPRGAADVDFHWPLVRHFSLSLGAGVAQRLFSPYDSYAYSTRPGAGVYGYGHAGLLWSYGAWRVELDRIATDPVIPRYGRNLVTQPWVGTVSWSF</sequence>
<accession>A0ABS2K2V0</accession>
<protein>
    <recommendedName>
        <fullName evidence="3">Outer membrane protein</fullName>
    </recommendedName>
</protein>
<dbReference type="EMBL" id="JADIKE010000030">
    <property type="protein sequence ID" value="MBM7124990.1"/>
    <property type="molecule type" value="Genomic_DNA"/>
</dbReference>
<organism evidence="1 2">
    <name type="scientific">Dyella flava</name>
    <dbReference type="NCBI Taxonomy" id="1920170"/>
    <lineage>
        <taxon>Bacteria</taxon>
        <taxon>Pseudomonadati</taxon>
        <taxon>Pseudomonadota</taxon>
        <taxon>Gammaproteobacteria</taxon>
        <taxon>Lysobacterales</taxon>
        <taxon>Rhodanobacteraceae</taxon>
        <taxon>Dyella</taxon>
    </lineage>
</organism>
<gene>
    <name evidence="1" type="ORF">ISP19_06310</name>
</gene>